<dbReference type="InterPro" id="IPR012677">
    <property type="entry name" value="Nucleotide-bd_a/b_plait_sf"/>
</dbReference>
<dbReference type="Gene3D" id="3.40.50.300">
    <property type="entry name" value="P-loop containing nucleotide triphosphate hydrolases"/>
    <property type="match status" value="2"/>
</dbReference>
<dbReference type="PANTHER" id="PTHR47959">
    <property type="entry name" value="ATP-DEPENDENT RNA HELICASE RHLE-RELATED"/>
    <property type="match status" value="1"/>
</dbReference>
<organism evidence="11 12">
    <name type="scientific">Litchfieldella qijiaojingensis</name>
    <dbReference type="NCBI Taxonomy" id="980347"/>
    <lineage>
        <taxon>Bacteria</taxon>
        <taxon>Pseudomonadati</taxon>
        <taxon>Pseudomonadota</taxon>
        <taxon>Gammaproteobacteria</taxon>
        <taxon>Oceanospirillales</taxon>
        <taxon>Halomonadaceae</taxon>
        <taxon>Litchfieldella</taxon>
    </lineage>
</organism>
<dbReference type="NCBIfam" id="NF008744">
    <property type="entry name" value="PRK11776.1"/>
    <property type="match status" value="1"/>
</dbReference>
<dbReference type="PROSITE" id="PS51194">
    <property type="entry name" value="HELICASE_CTER"/>
    <property type="match status" value="1"/>
</dbReference>
<feature type="domain" description="Helicase C-terminal" evidence="9">
    <location>
        <begin position="221"/>
        <end position="384"/>
    </location>
</feature>
<evidence type="ECO:0000256" key="1">
    <source>
        <dbReference type="ARBA" id="ARBA00022741"/>
    </source>
</evidence>
<evidence type="ECO:0000256" key="7">
    <source>
        <dbReference type="RuleBase" id="RU000492"/>
    </source>
</evidence>
<dbReference type="Pfam" id="PF00271">
    <property type="entry name" value="Helicase_C"/>
    <property type="match status" value="1"/>
</dbReference>
<dbReference type="CDD" id="cd00268">
    <property type="entry name" value="DEADc"/>
    <property type="match status" value="1"/>
</dbReference>
<keyword evidence="3 7" id="KW-0347">Helicase</keyword>
<dbReference type="PROSITE" id="PS00039">
    <property type="entry name" value="DEAD_ATP_HELICASE"/>
    <property type="match status" value="1"/>
</dbReference>
<evidence type="ECO:0000313" key="11">
    <source>
        <dbReference type="EMBL" id="GGX89445.1"/>
    </source>
</evidence>
<dbReference type="InterPro" id="IPR005580">
    <property type="entry name" value="DbpA/CsdA_RNA-bd_dom"/>
</dbReference>
<feature type="domain" description="Helicase ATP-binding" evidence="8">
    <location>
        <begin position="35"/>
        <end position="206"/>
    </location>
</feature>
<reference evidence="12" key="1">
    <citation type="journal article" date="2019" name="Int. J. Syst. Evol. Microbiol.">
        <title>The Global Catalogue of Microorganisms (GCM) 10K type strain sequencing project: providing services to taxonomists for standard genome sequencing and annotation.</title>
        <authorList>
            <consortium name="The Broad Institute Genomics Platform"/>
            <consortium name="The Broad Institute Genome Sequencing Center for Infectious Disease"/>
            <person name="Wu L."/>
            <person name="Ma J."/>
        </authorList>
    </citation>
    <scope>NUCLEOTIDE SEQUENCE [LARGE SCALE GENOMIC DNA]</scope>
    <source>
        <strain evidence="12">KCTC 22228</strain>
    </source>
</reference>
<dbReference type="EMBL" id="BMXS01000006">
    <property type="protein sequence ID" value="GGX89445.1"/>
    <property type="molecule type" value="Genomic_DNA"/>
</dbReference>
<keyword evidence="4 7" id="KW-0067">ATP-binding</keyword>
<dbReference type="InterPro" id="IPR014001">
    <property type="entry name" value="Helicase_ATP-bd"/>
</dbReference>
<dbReference type="PANTHER" id="PTHR47959:SF1">
    <property type="entry name" value="ATP-DEPENDENT RNA HELICASE DBPA"/>
    <property type="match status" value="1"/>
</dbReference>
<dbReference type="InterPro" id="IPR011545">
    <property type="entry name" value="DEAD/DEAH_box_helicase_dom"/>
</dbReference>
<name>A0ABQ2YMM6_9GAMM</name>
<dbReference type="Pfam" id="PF03880">
    <property type="entry name" value="DbpA"/>
    <property type="match status" value="1"/>
</dbReference>
<keyword evidence="1 7" id="KW-0547">Nucleotide-binding</keyword>
<dbReference type="RefSeq" id="WP_189467964.1">
    <property type="nucleotide sequence ID" value="NZ_BMXS01000006.1"/>
</dbReference>
<keyword evidence="2 7" id="KW-0378">Hydrolase</keyword>
<dbReference type="GO" id="GO:0004386">
    <property type="term" value="F:helicase activity"/>
    <property type="evidence" value="ECO:0007669"/>
    <property type="project" value="UniProtKB-KW"/>
</dbReference>
<dbReference type="InterPro" id="IPR027417">
    <property type="entry name" value="P-loop_NTPase"/>
</dbReference>
<evidence type="ECO:0000259" key="9">
    <source>
        <dbReference type="PROSITE" id="PS51194"/>
    </source>
</evidence>
<accession>A0ABQ2YMM6</accession>
<keyword evidence="12" id="KW-1185">Reference proteome</keyword>
<evidence type="ECO:0000256" key="6">
    <source>
        <dbReference type="PROSITE-ProRule" id="PRU00552"/>
    </source>
</evidence>
<comment type="similarity">
    <text evidence="5 7">Belongs to the DEAD box helicase family.</text>
</comment>
<dbReference type="InterPro" id="IPR014014">
    <property type="entry name" value="RNA_helicase_DEAD_Q_motif"/>
</dbReference>
<evidence type="ECO:0000259" key="8">
    <source>
        <dbReference type="PROSITE" id="PS51192"/>
    </source>
</evidence>
<feature type="short sequence motif" description="Q motif" evidence="6">
    <location>
        <begin position="4"/>
        <end position="32"/>
    </location>
</feature>
<proteinExistence type="inferred from homology"/>
<evidence type="ECO:0000256" key="4">
    <source>
        <dbReference type="ARBA" id="ARBA00022840"/>
    </source>
</evidence>
<evidence type="ECO:0000256" key="2">
    <source>
        <dbReference type="ARBA" id="ARBA00022801"/>
    </source>
</evidence>
<dbReference type="PROSITE" id="PS51192">
    <property type="entry name" value="HELICASE_ATP_BIND_1"/>
    <property type="match status" value="1"/>
</dbReference>
<dbReference type="InterPro" id="IPR000629">
    <property type="entry name" value="RNA-helicase_DEAD-box_CS"/>
</dbReference>
<evidence type="ECO:0000256" key="5">
    <source>
        <dbReference type="ARBA" id="ARBA00038437"/>
    </source>
</evidence>
<evidence type="ECO:0000313" key="12">
    <source>
        <dbReference type="Proteomes" id="UP000653056"/>
    </source>
</evidence>
<dbReference type="InterPro" id="IPR050079">
    <property type="entry name" value="DEAD_box_RNA_helicase"/>
</dbReference>
<dbReference type="InterPro" id="IPR044742">
    <property type="entry name" value="DEAD/DEAH_RhlB"/>
</dbReference>
<dbReference type="Pfam" id="PF00270">
    <property type="entry name" value="DEAD"/>
    <property type="match status" value="1"/>
</dbReference>
<evidence type="ECO:0000259" key="10">
    <source>
        <dbReference type="PROSITE" id="PS51195"/>
    </source>
</evidence>
<dbReference type="Proteomes" id="UP000653056">
    <property type="component" value="Unassembled WGS sequence"/>
</dbReference>
<comment type="caution">
    <text evidence="11">The sequence shown here is derived from an EMBL/GenBank/DDBJ whole genome shotgun (WGS) entry which is preliminary data.</text>
</comment>
<dbReference type="SMART" id="SM00487">
    <property type="entry name" value="DEXDc"/>
    <property type="match status" value="1"/>
</dbReference>
<gene>
    <name evidence="11" type="primary">dbpA</name>
    <name evidence="11" type="ORF">GCM10007160_16010</name>
</gene>
<feature type="domain" description="DEAD-box RNA helicase Q" evidence="10">
    <location>
        <begin position="4"/>
        <end position="32"/>
    </location>
</feature>
<evidence type="ECO:0000256" key="3">
    <source>
        <dbReference type="ARBA" id="ARBA00022806"/>
    </source>
</evidence>
<dbReference type="CDD" id="cd12501">
    <property type="entry name" value="RRM_EcDbpA_like"/>
    <property type="match status" value="1"/>
</dbReference>
<sequence length="466" mass="50194">MPDSSFASLPLAPALLTNLESLGYHAMTPIQAESLPAMLAGRDVIAQAKTGSGKTAAFGLGLLSRLEVARFHVQALVLCPTRELAGQVAGELRRLARTLANVKVLTLCGGAPFGPQLGSLAHGAHVIVGTPGRVEEHLRKGSLSLAKLDTLVLDEADRMLDMGFQTALEVIIGKTPATRQTLLFSATGLQGAGAEGIRLIAERMMHEPVMVEVASTHDSSSIRQHFHRVVDEPARFEALHRLLLTHRPESSVVFCNTKRETQEVADALCEHGFSALALHGDLEQRDRDRTLEVFANKSASILVATDVAARGLDIEALDAVFNYQIARDLEVHVHRVGRTGRAGSTGVAYTLLSEKEAYRLARLAEFLGQELEAEPLPTGRGREQAPFSPCMATLQLDGGKKHKLRPGDILGALTGEGGINGDQVGKIKVQERSAYVAVHRDVAKAALRKLSEGKLKGRSFRARRVI</sequence>
<dbReference type="Gene3D" id="3.30.70.330">
    <property type="match status" value="1"/>
</dbReference>
<dbReference type="InterPro" id="IPR001650">
    <property type="entry name" value="Helicase_C-like"/>
</dbReference>
<dbReference type="SMART" id="SM00490">
    <property type="entry name" value="HELICc"/>
    <property type="match status" value="1"/>
</dbReference>
<dbReference type="SUPFAM" id="SSF52540">
    <property type="entry name" value="P-loop containing nucleoside triphosphate hydrolases"/>
    <property type="match status" value="1"/>
</dbReference>
<protein>
    <submittedName>
        <fullName evidence="11">ATP-dependent RNA helicase</fullName>
    </submittedName>
</protein>
<dbReference type="CDD" id="cd18787">
    <property type="entry name" value="SF2_C_DEAD"/>
    <property type="match status" value="1"/>
</dbReference>
<dbReference type="PROSITE" id="PS51195">
    <property type="entry name" value="Q_MOTIF"/>
    <property type="match status" value="1"/>
</dbReference>